<dbReference type="SUPFAM" id="SSF55785">
    <property type="entry name" value="PYP-like sensor domain (PAS domain)"/>
    <property type="match status" value="1"/>
</dbReference>
<name>A0ABM7MT76_9BURK</name>
<evidence type="ECO:0000259" key="2">
    <source>
        <dbReference type="PROSITE" id="PS50113"/>
    </source>
</evidence>
<sequence length="347" mass="38462">MVAIYDDVTAQKQAEAAVQESHQKLFSLLDSMAEGAYGVDSNGDCTFANSAFLRLLGYGSQDEVLGKHTHELIHHSHADGSHYPASECRMYIAYQKNQSVHCSDDVFWRKDGTSLPVEYWARPILSDGIVTGAIATFVDISERKKAEVEIRQLAFYDALTKLPNRRLLNDRLTQGIAVSQRTASHGALLILDLDNFKSLNDTQGHLVGDLLLKEAARRLVSCVREIDTVARFGGDEFVVLLNDLGSDKRMALAHASMIAEKIRESLLAPYLLNISHDALTQTIIEHRSSASIGGTVFLGDEATYDNILKWADSAMYRSKDAGRNAVHFHEIENHKAQTVPFTKTSND</sequence>
<dbReference type="EMBL" id="AP024238">
    <property type="protein sequence ID" value="BCO29454.1"/>
    <property type="molecule type" value="Genomic_DNA"/>
</dbReference>
<evidence type="ECO:0000313" key="4">
    <source>
        <dbReference type="EMBL" id="BCO29454.1"/>
    </source>
</evidence>
<dbReference type="InterPro" id="IPR035965">
    <property type="entry name" value="PAS-like_dom_sf"/>
</dbReference>
<dbReference type="Proteomes" id="UP000824366">
    <property type="component" value="Chromosome"/>
</dbReference>
<dbReference type="InterPro" id="IPR000700">
    <property type="entry name" value="PAS-assoc_C"/>
</dbReference>
<dbReference type="PROSITE" id="PS50112">
    <property type="entry name" value="PAS"/>
    <property type="match status" value="1"/>
</dbReference>
<dbReference type="CDD" id="cd01949">
    <property type="entry name" value="GGDEF"/>
    <property type="match status" value="1"/>
</dbReference>
<dbReference type="CDD" id="cd00130">
    <property type="entry name" value="PAS"/>
    <property type="match status" value="1"/>
</dbReference>
<dbReference type="PROSITE" id="PS50113">
    <property type="entry name" value="PAC"/>
    <property type="match status" value="2"/>
</dbReference>
<dbReference type="InterPro" id="IPR029787">
    <property type="entry name" value="Nucleotide_cyclase"/>
</dbReference>
<dbReference type="PANTHER" id="PTHR46663">
    <property type="entry name" value="DIGUANYLATE CYCLASE DGCT-RELATED"/>
    <property type="match status" value="1"/>
</dbReference>
<accession>A0ABM7MT76</accession>
<dbReference type="InterPro" id="IPR000014">
    <property type="entry name" value="PAS"/>
</dbReference>
<dbReference type="NCBIfam" id="TIGR00254">
    <property type="entry name" value="GGDEF"/>
    <property type="match status" value="1"/>
</dbReference>
<dbReference type="Gene3D" id="3.30.450.20">
    <property type="entry name" value="PAS domain"/>
    <property type="match status" value="1"/>
</dbReference>
<gene>
    <name evidence="4" type="ORF">MIZ03_4377</name>
</gene>
<dbReference type="SUPFAM" id="SSF55073">
    <property type="entry name" value="Nucleotide cyclase"/>
    <property type="match status" value="1"/>
</dbReference>
<proteinExistence type="predicted"/>
<evidence type="ECO:0000259" key="3">
    <source>
        <dbReference type="PROSITE" id="PS50887"/>
    </source>
</evidence>
<protein>
    <recommendedName>
        <fullName evidence="6">Diguanylate cyclase</fullName>
    </recommendedName>
</protein>
<feature type="domain" description="PAS" evidence="1">
    <location>
        <begin position="21"/>
        <end position="74"/>
    </location>
</feature>
<dbReference type="Pfam" id="PF00990">
    <property type="entry name" value="GGDEF"/>
    <property type="match status" value="1"/>
</dbReference>
<dbReference type="SMART" id="SM00267">
    <property type="entry name" value="GGDEF"/>
    <property type="match status" value="1"/>
</dbReference>
<dbReference type="InterPro" id="IPR013767">
    <property type="entry name" value="PAS_fold"/>
</dbReference>
<evidence type="ECO:0008006" key="6">
    <source>
        <dbReference type="Google" id="ProtNLM"/>
    </source>
</evidence>
<evidence type="ECO:0000259" key="1">
    <source>
        <dbReference type="PROSITE" id="PS50112"/>
    </source>
</evidence>
<dbReference type="Gene3D" id="3.30.70.270">
    <property type="match status" value="1"/>
</dbReference>
<feature type="domain" description="GGDEF" evidence="3">
    <location>
        <begin position="184"/>
        <end position="331"/>
    </location>
</feature>
<dbReference type="RefSeq" id="WP_223905492.1">
    <property type="nucleotide sequence ID" value="NZ_AP024238.1"/>
</dbReference>
<dbReference type="Pfam" id="PF00989">
    <property type="entry name" value="PAS"/>
    <property type="match status" value="1"/>
</dbReference>
<dbReference type="NCBIfam" id="TIGR00229">
    <property type="entry name" value="sensory_box"/>
    <property type="match status" value="1"/>
</dbReference>
<dbReference type="PANTHER" id="PTHR46663:SF3">
    <property type="entry name" value="SLL0267 PROTEIN"/>
    <property type="match status" value="1"/>
</dbReference>
<evidence type="ECO:0000313" key="5">
    <source>
        <dbReference type="Proteomes" id="UP000824366"/>
    </source>
</evidence>
<dbReference type="InterPro" id="IPR052163">
    <property type="entry name" value="DGC-Regulatory_Protein"/>
</dbReference>
<organism evidence="4 5">
    <name type="scientific">Rhodoferax lithotrophicus</name>
    <dbReference type="NCBI Taxonomy" id="2798804"/>
    <lineage>
        <taxon>Bacteria</taxon>
        <taxon>Pseudomonadati</taxon>
        <taxon>Pseudomonadota</taxon>
        <taxon>Betaproteobacteria</taxon>
        <taxon>Burkholderiales</taxon>
        <taxon>Comamonadaceae</taxon>
        <taxon>Rhodoferax</taxon>
    </lineage>
</organism>
<dbReference type="SMART" id="SM00091">
    <property type="entry name" value="PAS"/>
    <property type="match status" value="1"/>
</dbReference>
<dbReference type="InterPro" id="IPR043128">
    <property type="entry name" value="Rev_trsase/Diguanyl_cyclase"/>
</dbReference>
<reference evidence="4 5" key="1">
    <citation type="journal article" date="2021" name="Microbiol. Spectr.">
        <title>A Single Bacterium Capable of Oxidation and Reduction of Iron at Circumneutral pH.</title>
        <authorList>
            <person name="Kato S."/>
            <person name="Ohkuma M."/>
        </authorList>
    </citation>
    <scope>NUCLEOTIDE SEQUENCE [LARGE SCALE GENOMIC DNA]</scope>
    <source>
        <strain evidence="4 5">MIZ03</strain>
    </source>
</reference>
<keyword evidence="5" id="KW-1185">Reference proteome</keyword>
<dbReference type="PROSITE" id="PS50887">
    <property type="entry name" value="GGDEF"/>
    <property type="match status" value="1"/>
</dbReference>
<dbReference type="InterPro" id="IPR000160">
    <property type="entry name" value="GGDEF_dom"/>
</dbReference>
<feature type="domain" description="PAC" evidence="2">
    <location>
        <begin position="101"/>
        <end position="152"/>
    </location>
</feature>
<feature type="domain" description="PAC" evidence="2">
    <location>
        <begin position="1"/>
        <end position="20"/>
    </location>
</feature>